<proteinExistence type="predicted"/>
<protein>
    <submittedName>
        <fullName evidence="7">BamA/TamA family outer membrane protein</fullName>
    </submittedName>
</protein>
<feature type="signal peptide" evidence="5">
    <location>
        <begin position="1"/>
        <end position="30"/>
    </location>
</feature>
<evidence type="ECO:0000256" key="2">
    <source>
        <dbReference type="ARBA" id="ARBA00022452"/>
    </source>
</evidence>
<feature type="chain" id="PRO_5022966498" evidence="5">
    <location>
        <begin position="31"/>
        <end position="718"/>
    </location>
</feature>
<dbReference type="AlphaFoldDB" id="A0A5C6U9L7"/>
<dbReference type="Proteomes" id="UP000321129">
    <property type="component" value="Unassembled WGS sequence"/>
</dbReference>
<evidence type="ECO:0000313" key="7">
    <source>
        <dbReference type="EMBL" id="TXC68248.1"/>
    </source>
</evidence>
<feature type="compositionally biased region" description="Acidic residues" evidence="4">
    <location>
        <begin position="59"/>
        <end position="68"/>
    </location>
</feature>
<name>A0A5C6U9L7_9SPHN</name>
<keyword evidence="3" id="KW-0472">Membrane</keyword>
<keyword evidence="2" id="KW-0812">Transmembrane</keyword>
<dbReference type="PANTHER" id="PTHR12815">
    <property type="entry name" value="SORTING AND ASSEMBLY MACHINERY SAMM50 PROTEIN FAMILY MEMBER"/>
    <property type="match status" value="1"/>
</dbReference>
<dbReference type="Pfam" id="PF01103">
    <property type="entry name" value="Omp85"/>
    <property type="match status" value="1"/>
</dbReference>
<evidence type="ECO:0000256" key="4">
    <source>
        <dbReference type="SAM" id="MobiDB-lite"/>
    </source>
</evidence>
<evidence type="ECO:0000313" key="8">
    <source>
        <dbReference type="Proteomes" id="UP000321129"/>
    </source>
</evidence>
<sequence length="718" mass="76946">MRAVSNSCRARLLPAALVALALGHGVAAHGQEIAPPQPDANDDLAPIDPDQDLAPLPDLEIDWPELDQDPPPLATLSDEAMASDAAARQAEADAARAANPGAVADLGDSSDETIDEVDLTLDTRQQEDDAFLGEAGIERPYSVRVVGIDDSESEGIAVNRRFGELSQLDARDGDPALVAQINRRSEADAELLYRLLKIDGFYDALVAYDFVPDITAQRVEVVFTVTPGERYPLSDVNLAGLDAAADGDSAKFRADFPLAVGDPADQDDVVAGREELSTALQENGYPFASVDDPALTIDHEAISGVLAMPVTPGGKRNFGQIVVEGGKPFDARHTQLIARFEPGDLYKASDIEDLRRAIIATSLVSQVTIDPVDSGDGKSVDVAVKMIPAPPRTIAGEIGYGTGEGFRAEVSWEHRNFFPPEGLVRARAVAGTREQLGHIVYRRNNFLRRDQVLTAQALASNQQFDAYDARTALISGVLERKTTLIFQKKWSWSLGGEVVYTAERPSPNAVNPPPRTTYYIAALPGSLYYDGSDDLLDPKTGFRLGGRLSPEFSLASNNVGYARVQLDGSYYRPVNDKVVLAARVRLGTIAGAATADIAPSRRNYAGGGGSVRGYGYQAIGPRDAFNDPIGGRGLIELSGEARIRLDMFGGNFGVVPFVDAGNVYDSQFPDFSGLRLGAGVGIRYYTNFGPIRVDVGTPLNPRQGDPRVAVYVSLGQAF</sequence>
<feature type="compositionally biased region" description="Low complexity" evidence="4">
    <location>
        <begin position="43"/>
        <end position="58"/>
    </location>
</feature>
<organism evidence="7 8">
    <name type="scientific">Flavisphingopyxis soli</name>
    <dbReference type="NCBI Taxonomy" id="2601267"/>
    <lineage>
        <taxon>Bacteria</taxon>
        <taxon>Pseudomonadati</taxon>
        <taxon>Pseudomonadota</taxon>
        <taxon>Alphaproteobacteria</taxon>
        <taxon>Sphingomonadales</taxon>
        <taxon>Sphingopyxidaceae</taxon>
        <taxon>Flavisphingopyxis</taxon>
    </lineage>
</organism>
<dbReference type="EMBL" id="VOPY01000003">
    <property type="protein sequence ID" value="TXC68248.1"/>
    <property type="molecule type" value="Genomic_DNA"/>
</dbReference>
<keyword evidence="8" id="KW-1185">Reference proteome</keyword>
<dbReference type="InterPro" id="IPR000184">
    <property type="entry name" value="Bac_surfAg_D15"/>
</dbReference>
<evidence type="ECO:0000259" key="6">
    <source>
        <dbReference type="Pfam" id="PF01103"/>
    </source>
</evidence>
<gene>
    <name evidence="7" type="ORF">FSZ31_11205</name>
</gene>
<feature type="region of interest" description="Disordered" evidence="4">
    <location>
        <begin position="30"/>
        <end position="111"/>
    </location>
</feature>
<evidence type="ECO:0000256" key="1">
    <source>
        <dbReference type="ARBA" id="ARBA00004370"/>
    </source>
</evidence>
<keyword evidence="5" id="KW-0732">Signal</keyword>
<dbReference type="Gene3D" id="2.40.160.50">
    <property type="entry name" value="membrane protein fhac: a member of the omp85/tpsb transporter family"/>
    <property type="match status" value="1"/>
</dbReference>
<feature type="compositionally biased region" description="Low complexity" evidence="4">
    <location>
        <begin position="78"/>
        <end position="89"/>
    </location>
</feature>
<dbReference type="PANTHER" id="PTHR12815:SF42">
    <property type="entry name" value="BACTERIAL SURFACE ANTIGEN (D15) DOMAIN-CONTAINING PROTEIN"/>
    <property type="match status" value="1"/>
</dbReference>
<comment type="subcellular location">
    <subcellularLocation>
        <location evidence="1">Membrane</location>
    </subcellularLocation>
</comment>
<keyword evidence="2" id="KW-1134">Transmembrane beta strand</keyword>
<comment type="caution">
    <text evidence="7">The sequence shown here is derived from an EMBL/GenBank/DDBJ whole genome shotgun (WGS) entry which is preliminary data.</text>
</comment>
<dbReference type="Gene3D" id="3.10.20.310">
    <property type="entry name" value="membrane protein fhac"/>
    <property type="match status" value="2"/>
</dbReference>
<evidence type="ECO:0000256" key="3">
    <source>
        <dbReference type="ARBA" id="ARBA00023136"/>
    </source>
</evidence>
<dbReference type="OrthoDB" id="9769707at2"/>
<evidence type="ECO:0000256" key="5">
    <source>
        <dbReference type="SAM" id="SignalP"/>
    </source>
</evidence>
<feature type="compositionally biased region" description="Low complexity" evidence="4">
    <location>
        <begin position="95"/>
        <end position="105"/>
    </location>
</feature>
<feature type="domain" description="Bacterial surface antigen (D15)" evidence="6">
    <location>
        <begin position="424"/>
        <end position="718"/>
    </location>
</feature>
<reference evidence="7 8" key="1">
    <citation type="submission" date="2019-08" db="EMBL/GenBank/DDBJ databases">
        <title>Sphingorhabdus soil sp. nov., isolated from arctic soil.</title>
        <authorList>
            <person name="Liu Y."/>
        </authorList>
    </citation>
    <scope>NUCLEOTIDE SEQUENCE [LARGE SCALE GENOMIC DNA]</scope>
    <source>
        <strain evidence="7 8">D-2Q-5-6</strain>
    </source>
</reference>
<dbReference type="GO" id="GO:0019867">
    <property type="term" value="C:outer membrane"/>
    <property type="evidence" value="ECO:0007669"/>
    <property type="project" value="InterPro"/>
</dbReference>
<dbReference type="InterPro" id="IPR039910">
    <property type="entry name" value="D15-like"/>
</dbReference>
<accession>A0A5C6U9L7</accession>